<protein>
    <submittedName>
        <fullName evidence="7">SulP family sulfate permease</fullName>
    </submittedName>
</protein>
<keyword evidence="3 5" id="KW-1133">Transmembrane helix</keyword>
<sequence>MTRAFAFSNWIKTFTPFRLWWPMVNRSTLKDDAMAGLTGAMVVLPQGVAFATIAGLPPQYGLYAAMVPAIIGAMFGSSWHLVSGPTTAISIAVFAALHNLADPGSPEYIRLVLTLTFLVGLYQLVLGLARMGTLVNFISHTVVIGFTAGAAILIAASQIKNFFGLPIPRGTPFYEVIHQLVTQFFQSNPWVTAVGVITLVSGLMAKRWLPKFPYMIVAMLVGGFAAFVLNALLGGEAATGIKTVGALPAGLPPLSMPDFSWQALRDTARPALIITLLALTEAVSISRAIATRSEQRIDGNQEFVGQGLSNLIGSFFSAYASSGSFNRSGVNYEAGARTPLATVFASVFLVIILLLVAPLAAFLPTAAMAGILFLVAWGLIDFHHIKSIWQTSKPETAILWVTLIGTLINLEEGIFMGVLLSLIMYLYRSSRPVVEPVVPAGEEGAYHFENAKGKPECPQVRFVRIHGSIYFGAVDHVQRALQQIDEDNPLQKTVVIAAPAINFVDVAGAEMLAQEARRRRRLGGGLYFYRLKDSVHRFLRQGEYLKDIGEGGFFPVKSNITGAIYWTLDPEVCRTCKTRIFKECHGDVLPDGHRRLRLMLATDGSEYSRGPQAVALGLAGRLGLTLDVMTMASPQEDEGQAGARLLPVQQACQQAAITCNPAIRRGNDPVREVVTAAREADSNLLIIGRRPPKGLADRMVGVHAAKIISEAPCHVLVVPQEARMWQRRIMVCFDASPGAQAALEITATVAKHSGVPVTVVSVSKENHPTIGLLQAALDEAVQMLKLEGVDVDSRLAFGPTADTLLALADELGADLIVVGMRHGGLHRALPSRVVDPLLGRAGRPVLVAKPSGAKDIADARGHF</sequence>
<evidence type="ECO:0000256" key="2">
    <source>
        <dbReference type="ARBA" id="ARBA00022692"/>
    </source>
</evidence>
<dbReference type="InterPro" id="IPR002645">
    <property type="entry name" value="STAS_dom"/>
</dbReference>
<dbReference type="GO" id="GO:0016020">
    <property type="term" value="C:membrane"/>
    <property type="evidence" value="ECO:0007669"/>
    <property type="project" value="UniProtKB-SubCell"/>
</dbReference>
<accession>A0A4R3JW01</accession>
<proteinExistence type="predicted"/>
<evidence type="ECO:0000256" key="5">
    <source>
        <dbReference type="SAM" id="Phobius"/>
    </source>
</evidence>
<evidence type="ECO:0000256" key="3">
    <source>
        <dbReference type="ARBA" id="ARBA00022989"/>
    </source>
</evidence>
<dbReference type="Pfam" id="PF01740">
    <property type="entry name" value="STAS"/>
    <property type="match status" value="1"/>
</dbReference>
<dbReference type="InterPro" id="IPR001902">
    <property type="entry name" value="SLC26A/SulP_fam"/>
</dbReference>
<dbReference type="EMBL" id="SLZY01000005">
    <property type="protein sequence ID" value="TCS72374.1"/>
    <property type="molecule type" value="Genomic_DNA"/>
</dbReference>
<dbReference type="Gene3D" id="3.40.50.620">
    <property type="entry name" value="HUPs"/>
    <property type="match status" value="2"/>
</dbReference>
<feature type="transmembrane region" description="Helical" evidence="5">
    <location>
        <begin position="137"/>
        <end position="156"/>
    </location>
</feature>
<comment type="caution">
    <text evidence="7">The sequence shown here is derived from an EMBL/GenBank/DDBJ whole genome shotgun (WGS) entry which is preliminary data.</text>
</comment>
<feature type="transmembrane region" description="Helical" evidence="5">
    <location>
        <begin position="33"/>
        <end position="53"/>
    </location>
</feature>
<dbReference type="OrthoDB" id="9769739at2"/>
<evidence type="ECO:0000256" key="1">
    <source>
        <dbReference type="ARBA" id="ARBA00004141"/>
    </source>
</evidence>
<dbReference type="SUPFAM" id="SSF52402">
    <property type="entry name" value="Adenine nucleotide alpha hydrolases-like"/>
    <property type="match status" value="2"/>
</dbReference>
<evidence type="ECO:0000256" key="4">
    <source>
        <dbReference type="ARBA" id="ARBA00023136"/>
    </source>
</evidence>
<dbReference type="InterPro" id="IPR011547">
    <property type="entry name" value="SLC26A/SulP_dom"/>
</dbReference>
<dbReference type="AlphaFoldDB" id="A0A4R3JW01"/>
<keyword evidence="4 5" id="KW-0472">Membrane</keyword>
<dbReference type="PANTHER" id="PTHR11814">
    <property type="entry name" value="SULFATE TRANSPORTER"/>
    <property type="match status" value="1"/>
</dbReference>
<feature type="transmembrane region" description="Helical" evidence="5">
    <location>
        <begin position="212"/>
        <end position="233"/>
    </location>
</feature>
<dbReference type="CDD" id="cd00293">
    <property type="entry name" value="USP-like"/>
    <property type="match status" value="2"/>
</dbReference>
<keyword evidence="2 5" id="KW-0812">Transmembrane</keyword>
<feature type="transmembrane region" description="Helical" evidence="5">
    <location>
        <begin position="108"/>
        <end position="125"/>
    </location>
</feature>
<feature type="transmembrane region" description="Helical" evidence="5">
    <location>
        <begin position="60"/>
        <end position="76"/>
    </location>
</feature>
<dbReference type="NCBIfam" id="TIGR00815">
    <property type="entry name" value="sulP"/>
    <property type="match status" value="1"/>
</dbReference>
<name>A0A4R3JW01_9PROT</name>
<feature type="transmembrane region" description="Helical" evidence="5">
    <location>
        <begin position="397"/>
        <end position="427"/>
    </location>
</feature>
<gene>
    <name evidence="7" type="ORF">EDC61_10528</name>
</gene>
<dbReference type="InterPro" id="IPR014729">
    <property type="entry name" value="Rossmann-like_a/b/a_fold"/>
</dbReference>
<dbReference type="PROSITE" id="PS50801">
    <property type="entry name" value="STAS"/>
    <property type="match status" value="1"/>
</dbReference>
<evidence type="ECO:0000259" key="6">
    <source>
        <dbReference type="PROSITE" id="PS50801"/>
    </source>
</evidence>
<dbReference type="Gene3D" id="3.30.750.24">
    <property type="entry name" value="STAS domain"/>
    <property type="match status" value="1"/>
</dbReference>
<dbReference type="CDD" id="cd07042">
    <property type="entry name" value="STAS_SulP_like_sulfate_transporter"/>
    <property type="match status" value="1"/>
</dbReference>
<keyword evidence="8" id="KW-1185">Reference proteome</keyword>
<dbReference type="RefSeq" id="WP_126463391.1">
    <property type="nucleotide sequence ID" value="NZ_AP018721.1"/>
</dbReference>
<dbReference type="Proteomes" id="UP000295135">
    <property type="component" value="Unassembled WGS sequence"/>
</dbReference>
<feature type="transmembrane region" description="Helical" evidence="5">
    <location>
        <begin position="340"/>
        <end position="360"/>
    </location>
</feature>
<dbReference type="InterPro" id="IPR036513">
    <property type="entry name" value="STAS_dom_sf"/>
</dbReference>
<dbReference type="GO" id="GO:0055085">
    <property type="term" value="P:transmembrane transport"/>
    <property type="evidence" value="ECO:0007669"/>
    <property type="project" value="InterPro"/>
</dbReference>
<evidence type="ECO:0000313" key="8">
    <source>
        <dbReference type="Proteomes" id="UP000295135"/>
    </source>
</evidence>
<dbReference type="Pfam" id="PF00582">
    <property type="entry name" value="Usp"/>
    <property type="match status" value="2"/>
</dbReference>
<dbReference type="InterPro" id="IPR006016">
    <property type="entry name" value="UspA"/>
</dbReference>
<comment type="subcellular location">
    <subcellularLocation>
        <location evidence="1">Membrane</location>
        <topology evidence="1">Multi-pass membrane protein</topology>
    </subcellularLocation>
</comment>
<dbReference type="Pfam" id="PF00916">
    <property type="entry name" value="Sulfate_transp"/>
    <property type="match status" value="1"/>
</dbReference>
<evidence type="ECO:0000313" key="7">
    <source>
        <dbReference type="EMBL" id="TCS72374.1"/>
    </source>
</evidence>
<feature type="domain" description="STAS" evidence="6">
    <location>
        <begin position="458"/>
        <end position="567"/>
    </location>
</feature>
<dbReference type="SUPFAM" id="SSF52091">
    <property type="entry name" value="SpoIIaa-like"/>
    <property type="match status" value="1"/>
</dbReference>
<reference evidence="7 8" key="1">
    <citation type="submission" date="2019-03" db="EMBL/GenBank/DDBJ databases">
        <title>Genomic Encyclopedia of Type Strains, Phase IV (KMG-IV): sequencing the most valuable type-strain genomes for metagenomic binning, comparative biology and taxonomic classification.</title>
        <authorList>
            <person name="Goeker M."/>
        </authorList>
    </citation>
    <scope>NUCLEOTIDE SEQUENCE [LARGE SCALE GENOMIC DNA]</scope>
    <source>
        <strain evidence="7 8">DSM 103923</strain>
    </source>
</reference>
<organism evidence="7 8">
    <name type="scientific">Sulfuritortus calidifontis</name>
    <dbReference type="NCBI Taxonomy" id="1914471"/>
    <lineage>
        <taxon>Bacteria</taxon>
        <taxon>Pseudomonadati</taxon>
        <taxon>Pseudomonadota</taxon>
        <taxon>Betaproteobacteria</taxon>
        <taxon>Nitrosomonadales</taxon>
        <taxon>Thiobacillaceae</taxon>
        <taxon>Sulfuritortus</taxon>
    </lineage>
</organism>
<feature type="transmembrane region" description="Helical" evidence="5">
    <location>
        <begin position="366"/>
        <end position="385"/>
    </location>
</feature>